<evidence type="ECO:0000256" key="4">
    <source>
        <dbReference type="ARBA" id="ARBA00015262"/>
    </source>
</evidence>
<dbReference type="UniPathway" id="UPA00344"/>
<accession>A0A1L9BCG5</accession>
<comment type="pathway">
    <text evidence="2">Cofactor biosynthesis; molybdopterin biosynthesis.</text>
</comment>
<evidence type="ECO:0000256" key="5">
    <source>
        <dbReference type="ARBA" id="ARBA00023150"/>
    </source>
</evidence>
<feature type="compositionally biased region" description="Basic and acidic residues" evidence="6">
    <location>
        <begin position="1"/>
        <end position="10"/>
    </location>
</feature>
<dbReference type="STRING" id="83449.BON30_12795"/>
<dbReference type="InterPro" id="IPR012245">
    <property type="entry name" value="MoaB"/>
</dbReference>
<dbReference type="EMBL" id="MPIN01000003">
    <property type="protein sequence ID" value="OJH39954.1"/>
    <property type="molecule type" value="Genomic_DNA"/>
</dbReference>
<keyword evidence="5" id="KW-0501">Molybdenum cofactor biosynthesis</keyword>
<evidence type="ECO:0000259" key="7">
    <source>
        <dbReference type="SMART" id="SM00852"/>
    </source>
</evidence>
<protein>
    <recommendedName>
        <fullName evidence="4">Molybdenum cofactor biosynthesis protein B</fullName>
    </recommendedName>
</protein>
<evidence type="ECO:0000256" key="3">
    <source>
        <dbReference type="ARBA" id="ARBA00006112"/>
    </source>
</evidence>
<comment type="function">
    <text evidence="1">May be involved in the biosynthesis of molybdopterin.</text>
</comment>
<dbReference type="AlphaFoldDB" id="A0A1L9BCG5"/>
<dbReference type="InterPro" id="IPR001453">
    <property type="entry name" value="MoaB/Mog_dom"/>
</dbReference>
<comment type="caution">
    <text evidence="8">The sequence shown here is derived from an EMBL/GenBank/DDBJ whole genome shotgun (WGS) entry which is preliminary data.</text>
</comment>
<name>A0A1L9BCG5_9BACT</name>
<dbReference type="CDD" id="cd00886">
    <property type="entry name" value="MogA_MoaB"/>
    <property type="match status" value="1"/>
</dbReference>
<dbReference type="Pfam" id="PF00994">
    <property type="entry name" value="MoCF_biosynth"/>
    <property type="match status" value="1"/>
</dbReference>
<dbReference type="InterPro" id="IPR036425">
    <property type="entry name" value="MoaB/Mog-like_dom_sf"/>
</dbReference>
<evidence type="ECO:0000313" key="8">
    <source>
        <dbReference type="EMBL" id="OJH39954.1"/>
    </source>
</evidence>
<feature type="compositionally biased region" description="Basic residues" evidence="6">
    <location>
        <begin position="24"/>
        <end position="36"/>
    </location>
</feature>
<reference evidence="8 9" key="2">
    <citation type="submission" date="2016-12" db="EMBL/GenBank/DDBJ databases">
        <title>Draft Genome Sequence of Cystobacter ferrugineus Strain Cbfe23.</title>
        <authorList>
            <person name="Akbar S."/>
            <person name="Dowd S.E."/>
            <person name="Stevens D.C."/>
        </authorList>
    </citation>
    <scope>NUCLEOTIDE SEQUENCE [LARGE SCALE GENOMIC DNA]</scope>
    <source>
        <strain evidence="8 9">Cbfe23</strain>
    </source>
</reference>
<dbReference type="InterPro" id="IPR008284">
    <property type="entry name" value="MoCF_biosynth_CS"/>
</dbReference>
<dbReference type="PROSITE" id="PS01078">
    <property type="entry name" value="MOCF_BIOSYNTHESIS_1"/>
    <property type="match status" value="1"/>
</dbReference>
<dbReference type="NCBIfam" id="TIGR00177">
    <property type="entry name" value="molyb_syn"/>
    <property type="match status" value="1"/>
</dbReference>
<organism evidence="8 9">
    <name type="scientific">Cystobacter ferrugineus</name>
    <dbReference type="NCBI Taxonomy" id="83449"/>
    <lineage>
        <taxon>Bacteria</taxon>
        <taxon>Pseudomonadati</taxon>
        <taxon>Myxococcota</taxon>
        <taxon>Myxococcia</taxon>
        <taxon>Myxococcales</taxon>
        <taxon>Cystobacterineae</taxon>
        <taxon>Archangiaceae</taxon>
        <taxon>Cystobacter</taxon>
    </lineage>
</organism>
<dbReference type="OrthoDB" id="9784492at2"/>
<dbReference type="Proteomes" id="UP000182229">
    <property type="component" value="Unassembled WGS sequence"/>
</dbReference>
<sequence>MAHEGHEHDPKHHHPGHEHSHDHHHDHHGHDHHHGHAHDSGHGSNAAREHKAHAPVHVSAFVVTCSDSRNAARDESGRVLREALEAEGHTVSGYKVIPDEPEAIRATLAEAREAGARAVLFTGGTGIGRRDSTVETLQALFEKTLPGFGELFRMLSYQEIGSPAMMSRATAGTYQGMILFALPGSPQAVRLGMHKLILPELGHAVRELTR</sequence>
<reference evidence="9" key="1">
    <citation type="submission" date="2016-11" db="EMBL/GenBank/DDBJ databases">
        <authorList>
            <person name="Shukria A."/>
            <person name="Stevens D.C."/>
        </authorList>
    </citation>
    <scope>NUCLEOTIDE SEQUENCE [LARGE SCALE GENOMIC DNA]</scope>
    <source>
        <strain evidence="9">Cbfe23</strain>
    </source>
</reference>
<dbReference type="FunFam" id="3.40.980.10:FF:000006">
    <property type="entry name" value="Molybdenum cofactor biosynthesis protein B"/>
    <property type="match status" value="1"/>
</dbReference>
<feature type="domain" description="MoaB/Mog" evidence="7">
    <location>
        <begin position="61"/>
        <end position="204"/>
    </location>
</feature>
<dbReference type="GO" id="GO:0005829">
    <property type="term" value="C:cytosol"/>
    <property type="evidence" value="ECO:0007669"/>
    <property type="project" value="TreeGrafter"/>
</dbReference>
<dbReference type="GO" id="GO:0006777">
    <property type="term" value="P:Mo-molybdopterin cofactor biosynthetic process"/>
    <property type="evidence" value="ECO:0007669"/>
    <property type="project" value="UniProtKB-KW"/>
</dbReference>
<evidence type="ECO:0000313" key="9">
    <source>
        <dbReference type="Proteomes" id="UP000182229"/>
    </source>
</evidence>
<dbReference type="PANTHER" id="PTHR43232:SF2">
    <property type="entry name" value="MOLYBDENUM COFACTOR BIOSYNTHESIS PROTEIN B"/>
    <property type="match status" value="1"/>
</dbReference>
<evidence type="ECO:0000256" key="6">
    <source>
        <dbReference type="SAM" id="MobiDB-lite"/>
    </source>
</evidence>
<keyword evidence="9" id="KW-1185">Reference proteome</keyword>
<evidence type="ECO:0000256" key="1">
    <source>
        <dbReference type="ARBA" id="ARBA00003487"/>
    </source>
</evidence>
<gene>
    <name evidence="8" type="ORF">BON30_12795</name>
</gene>
<comment type="similarity">
    <text evidence="3">Belongs to the MoaB/Mog family.</text>
</comment>
<dbReference type="SMART" id="SM00852">
    <property type="entry name" value="MoCF_biosynth"/>
    <property type="match status" value="1"/>
</dbReference>
<dbReference type="Gene3D" id="3.40.980.10">
    <property type="entry name" value="MoaB/Mog-like domain"/>
    <property type="match status" value="1"/>
</dbReference>
<evidence type="ECO:0000256" key="2">
    <source>
        <dbReference type="ARBA" id="ARBA00005046"/>
    </source>
</evidence>
<feature type="region of interest" description="Disordered" evidence="6">
    <location>
        <begin position="1"/>
        <end position="51"/>
    </location>
</feature>
<dbReference type="SUPFAM" id="SSF53218">
    <property type="entry name" value="Molybdenum cofactor biosynthesis proteins"/>
    <property type="match status" value="1"/>
</dbReference>
<dbReference type="PANTHER" id="PTHR43232">
    <property type="entry name" value="MOLYBDENUM COFACTOR BIOSYNTHESIS PROTEIN B"/>
    <property type="match status" value="1"/>
</dbReference>
<proteinExistence type="inferred from homology"/>